<name>A0A6H5FW57_9HEMI</name>
<dbReference type="AlphaFoldDB" id="A0A6H5FW57"/>
<evidence type="ECO:0000313" key="1">
    <source>
        <dbReference type="EMBL" id="CAA9993915.1"/>
    </source>
</evidence>
<keyword evidence="2" id="KW-1185">Reference proteome</keyword>
<gene>
    <name evidence="1" type="ORF">NTEN_LOCUS760</name>
</gene>
<dbReference type="EMBL" id="CADCXU010001343">
    <property type="protein sequence ID" value="CAA9993915.1"/>
    <property type="molecule type" value="Genomic_DNA"/>
</dbReference>
<proteinExistence type="predicted"/>
<reference evidence="1 2" key="1">
    <citation type="submission" date="2020-02" db="EMBL/GenBank/DDBJ databases">
        <authorList>
            <person name="Ferguson B K."/>
        </authorList>
    </citation>
    <scope>NUCLEOTIDE SEQUENCE [LARGE SCALE GENOMIC DNA]</scope>
</reference>
<organism evidence="1 2">
    <name type="scientific">Nesidiocoris tenuis</name>
    <dbReference type="NCBI Taxonomy" id="355587"/>
    <lineage>
        <taxon>Eukaryota</taxon>
        <taxon>Metazoa</taxon>
        <taxon>Ecdysozoa</taxon>
        <taxon>Arthropoda</taxon>
        <taxon>Hexapoda</taxon>
        <taxon>Insecta</taxon>
        <taxon>Pterygota</taxon>
        <taxon>Neoptera</taxon>
        <taxon>Paraneoptera</taxon>
        <taxon>Hemiptera</taxon>
        <taxon>Heteroptera</taxon>
        <taxon>Panheteroptera</taxon>
        <taxon>Cimicomorpha</taxon>
        <taxon>Miridae</taxon>
        <taxon>Dicyphina</taxon>
        <taxon>Nesidiocoris</taxon>
    </lineage>
</organism>
<dbReference type="Proteomes" id="UP000479000">
    <property type="component" value="Unassembled WGS sequence"/>
</dbReference>
<sequence>MRSRMSMFLEIYLPTVAISHHLLNPSTLQPGTRGKNECLHLQMKNNPRPMIRHKKDKIEENLGEGKDGGANVIILSDNLRNCFFGYRWRRYRGDKGYRRQKQVTVDWGETFVGHSM</sequence>
<evidence type="ECO:0000313" key="2">
    <source>
        <dbReference type="Proteomes" id="UP000479000"/>
    </source>
</evidence>
<protein>
    <submittedName>
        <fullName evidence="1">Uncharacterized protein</fullName>
    </submittedName>
</protein>
<accession>A0A6H5FW57</accession>
<feature type="non-terminal residue" evidence="1">
    <location>
        <position position="116"/>
    </location>
</feature>